<evidence type="ECO:0000256" key="1">
    <source>
        <dbReference type="SAM" id="SignalP"/>
    </source>
</evidence>
<evidence type="ECO:0000313" key="5">
    <source>
        <dbReference type="Proteomes" id="UP001596043"/>
    </source>
</evidence>
<evidence type="ECO:0000259" key="2">
    <source>
        <dbReference type="Pfam" id="PF03724"/>
    </source>
</evidence>
<dbReference type="RefSeq" id="WP_379980546.1">
    <property type="nucleotide sequence ID" value="NZ_JBHSFV010000010.1"/>
</dbReference>
<dbReference type="EMBL" id="JBHSFV010000010">
    <property type="protein sequence ID" value="MFC4635383.1"/>
    <property type="molecule type" value="Genomic_DNA"/>
</dbReference>
<organism evidence="4 5">
    <name type="scientific">Dokdonia ponticola</name>
    <dbReference type="NCBI Taxonomy" id="2041041"/>
    <lineage>
        <taxon>Bacteria</taxon>
        <taxon>Pseudomonadati</taxon>
        <taxon>Bacteroidota</taxon>
        <taxon>Flavobacteriia</taxon>
        <taxon>Flavobacteriales</taxon>
        <taxon>Flavobacteriaceae</taxon>
        <taxon>Dokdonia</taxon>
    </lineage>
</organism>
<proteinExistence type="predicted"/>
<dbReference type="Proteomes" id="UP001596043">
    <property type="component" value="Unassembled WGS sequence"/>
</dbReference>
<dbReference type="Pfam" id="PF14302">
    <property type="entry name" value="DUF4377"/>
    <property type="match status" value="1"/>
</dbReference>
<feature type="domain" description="DUF4377" evidence="3">
    <location>
        <begin position="29"/>
        <end position="101"/>
    </location>
</feature>
<evidence type="ECO:0000259" key="3">
    <source>
        <dbReference type="Pfam" id="PF14302"/>
    </source>
</evidence>
<protein>
    <submittedName>
        <fullName evidence="4">DUF4377 domain-containing protein</fullName>
    </submittedName>
</protein>
<gene>
    <name evidence="4" type="ORF">ACFO3O_15850</name>
</gene>
<name>A0ABV9HZW2_9FLAO</name>
<comment type="caution">
    <text evidence="4">The sequence shown here is derived from an EMBL/GenBank/DDBJ whole genome shotgun (WGS) entry which is preliminary data.</text>
</comment>
<dbReference type="InterPro" id="IPR005184">
    <property type="entry name" value="DUF306_Meta_HslJ"/>
</dbReference>
<accession>A0ABV9HZW2</accession>
<feature type="chain" id="PRO_5047185526" evidence="1">
    <location>
        <begin position="21"/>
        <end position="220"/>
    </location>
</feature>
<dbReference type="InterPro" id="IPR025485">
    <property type="entry name" value="DUF4377"/>
</dbReference>
<evidence type="ECO:0000313" key="4">
    <source>
        <dbReference type="EMBL" id="MFC4635383.1"/>
    </source>
</evidence>
<keyword evidence="5" id="KW-1185">Reference proteome</keyword>
<dbReference type="Pfam" id="PF03724">
    <property type="entry name" value="META"/>
    <property type="match status" value="1"/>
</dbReference>
<feature type="domain" description="DUF306" evidence="2">
    <location>
        <begin position="115"/>
        <end position="211"/>
    </location>
</feature>
<feature type="signal peptide" evidence="1">
    <location>
        <begin position="1"/>
        <end position="20"/>
    </location>
</feature>
<sequence>MKKYICSLIISFLSTFYISAQEENIITLEVAPYLVTCENTEEETCLQLLDINGGDLNVISFDAIEGFTAEVGYEYTLQVTELPKEKEEDLTKYQLKKIVSKLWVPQYAIDAPEIKGNFKVTGINGLPLNPNQTELIINANKSIIRGSTECNNYHIFFKQFGYSLVFSKILTTDLFCSSRKPLQEEYFIVFNSVHHFEFKGDILKLYDFSDKLLLEAQLLR</sequence>
<dbReference type="Gene3D" id="2.40.128.270">
    <property type="match status" value="1"/>
</dbReference>
<reference evidence="5" key="1">
    <citation type="journal article" date="2019" name="Int. J. Syst. Evol. Microbiol.">
        <title>The Global Catalogue of Microorganisms (GCM) 10K type strain sequencing project: providing services to taxonomists for standard genome sequencing and annotation.</title>
        <authorList>
            <consortium name="The Broad Institute Genomics Platform"/>
            <consortium name="The Broad Institute Genome Sequencing Center for Infectious Disease"/>
            <person name="Wu L."/>
            <person name="Ma J."/>
        </authorList>
    </citation>
    <scope>NUCLEOTIDE SEQUENCE [LARGE SCALE GENOMIC DNA]</scope>
    <source>
        <strain evidence="5">YJ-61-S</strain>
    </source>
</reference>
<dbReference type="InterPro" id="IPR038670">
    <property type="entry name" value="HslJ-like_sf"/>
</dbReference>
<keyword evidence="1" id="KW-0732">Signal</keyword>